<keyword evidence="3" id="KW-1185">Reference proteome</keyword>
<dbReference type="Proteomes" id="UP000250235">
    <property type="component" value="Unassembled WGS sequence"/>
</dbReference>
<dbReference type="EMBL" id="KV005068">
    <property type="protein sequence ID" value="KZV34407.1"/>
    <property type="molecule type" value="Genomic_DNA"/>
</dbReference>
<organism evidence="2 3">
    <name type="scientific">Dorcoceras hygrometricum</name>
    <dbReference type="NCBI Taxonomy" id="472368"/>
    <lineage>
        <taxon>Eukaryota</taxon>
        <taxon>Viridiplantae</taxon>
        <taxon>Streptophyta</taxon>
        <taxon>Embryophyta</taxon>
        <taxon>Tracheophyta</taxon>
        <taxon>Spermatophyta</taxon>
        <taxon>Magnoliopsida</taxon>
        <taxon>eudicotyledons</taxon>
        <taxon>Gunneridae</taxon>
        <taxon>Pentapetalae</taxon>
        <taxon>asterids</taxon>
        <taxon>lamiids</taxon>
        <taxon>Lamiales</taxon>
        <taxon>Gesneriaceae</taxon>
        <taxon>Didymocarpoideae</taxon>
        <taxon>Trichosporeae</taxon>
        <taxon>Loxocarpinae</taxon>
        <taxon>Dorcoceras</taxon>
    </lineage>
</organism>
<proteinExistence type="predicted"/>
<evidence type="ECO:0000313" key="2">
    <source>
        <dbReference type="EMBL" id="KZV34407.1"/>
    </source>
</evidence>
<reference evidence="2 3" key="1">
    <citation type="journal article" date="2015" name="Proc. Natl. Acad. Sci. U.S.A.">
        <title>The resurrection genome of Boea hygrometrica: A blueprint for survival of dehydration.</title>
        <authorList>
            <person name="Xiao L."/>
            <person name="Yang G."/>
            <person name="Zhang L."/>
            <person name="Yang X."/>
            <person name="Zhao S."/>
            <person name="Ji Z."/>
            <person name="Zhou Q."/>
            <person name="Hu M."/>
            <person name="Wang Y."/>
            <person name="Chen M."/>
            <person name="Xu Y."/>
            <person name="Jin H."/>
            <person name="Xiao X."/>
            <person name="Hu G."/>
            <person name="Bao F."/>
            <person name="Hu Y."/>
            <person name="Wan P."/>
            <person name="Li L."/>
            <person name="Deng X."/>
            <person name="Kuang T."/>
            <person name="Xiang C."/>
            <person name="Zhu J.K."/>
            <person name="Oliver M.J."/>
            <person name="He Y."/>
        </authorList>
    </citation>
    <scope>NUCLEOTIDE SEQUENCE [LARGE SCALE GENOMIC DNA]</scope>
    <source>
        <strain evidence="3">cv. XS01</strain>
    </source>
</reference>
<dbReference type="AlphaFoldDB" id="A0A2Z7BJZ9"/>
<evidence type="ECO:0000313" key="3">
    <source>
        <dbReference type="Proteomes" id="UP000250235"/>
    </source>
</evidence>
<sequence>MAQYQILARKPLGHPGQARKSKESKNSVATPPRVRQTAATRRRPSCEQCAAARVPACGSYSADVRRLQCRRATATVPACGGYSATVGGGRSSLIRSTTGNTTPSSACTRRPDEFGTNGISSTRRSEQVRSRRWRHGGAAVEAAAVRQRRSWKRITETSPLCSLLASYPSLLGLVYCCIVAVVSYQDARASGNTALSSPCWDLLATMRRVENQVLQLVVVLTQLAVSQEVSTRPDTRHQQLDARELPRSCFGCSPYWGLTPCPSGAWFVSLFVLFSGNPGFTACRGFNQAGGVPGGG</sequence>
<protein>
    <submittedName>
        <fullName evidence="2">Uncharacterized protein</fullName>
    </submittedName>
</protein>
<name>A0A2Z7BJZ9_9LAMI</name>
<feature type="region of interest" description="Disordered" evidence="1">
    <location>
        <begin position="1"/>
        <end position="44"/>
    </location>
</feature>
<feature type="region of interest" description="Disordered" evidence="1">
    <location>
        <begin position="93"/>
        <end position="127"/>
    </location>
</feature>
<gene>
    <name evidence="2" type="ORF">F511_33774</name>
</gene>
<feature type="compositionally biased region" description="Polar residues" evidence="1">
    <location>
        <begin position="93"/>
        <end position="107"/>
    </location>
</feature>
<evidence type="ECO:0000256" key="1">
    <source>
        <dbReference type="SAM" id="MobiDB-lite"/>
    </source>
</evidence>
<accession>A0A2Z7BJZ9</accession>